<proteinExistence type="predicted"/>
<comment type="caution">
    <text evidence="1">The sequence shown here is derived from an EMBL/GenBank/DDBJ whole genome shotgun (WGS) entry which is preliminary data.</text>
</comment>
<name>A0A918LI47_9PSEU</name>
<sequence length="68" mass="7883">MLSGGRAQQILQRRINQSVAEYEVLNMLEQSWVGTCTHIREGYNIGKPCYGYKAKKYRHPNPVKAMNR</sequence>
<keyword evidence="2" id="KW-1185">Reference proteome</keyword>
<evidence type="ECO:0000313" key="1">
    <source>
        <dbReference type="EMBL" id="GGS54531.1"/>
    </source>
</evidence>
<dbReference type="Proteomes" id="UP000660680">
    <property type="component" value="Unassembled WGS sequence"/>
</dbReference>
<accession>A0A918LI47</accession>
<evidence type="ECO:0000313" key="2">
    <source>
        <dbReference type="Proteomes" id="UP000660680"/>
    </source>
</evidence>
<reference evidence="1" key="1">
    <citation type="journal article" date="2014" name="Int. J. Syst. Evol. Microbiol.">
        <title>Complete genome sequence of Corynebacterium casei LMG S-19264T (=DSM 44701T), isolated from a smear-ripened cheese.</title>
        <authorList>
            <consortium name="US DOE Joint Genome Institute (JGI-PGF)"/>
            <person name="Walter F."/>
            <person name="Albersmeier A."/>
            <person name="Kalinowski J."/>
            <person name="Ruckert C."/>
        </authorList>
    </citation>
    <scope>NUCLEOTIDE SEQUENCE</scope>
    <source>
        <strain evidence="1">JCM 3276</strain>
    </source>
</reference>
<dbReference type="AlphaFoldDB" id="A0A918LI47"/>
<reference evidence="1" key="2">
    <citation type="submission" date="2020-09" db="EMBL/GenBank/DDBJ databases">
        <authorList>
            <person name="Sun Q."/>
            <person name="Ohkuma M."/>
        </authorList>
    </citation>
    <scope>NUCLEOTIDE SEQUENCE</scope>
    <source>
        <strain evidence="1">JCM 3276</strain>
    </source>
</reference>
<protein>
    <submittedName>
        <fullName evidence="1">Uncharacterized protein</fullName>
    </submittedName>
</protein>
<dbReference type="EMBL" id="BMRB01000007">
    <property type="protein sequence ID" value="GGS54531.1"/>
    <property type="molecule type" value="Genomic_DNA"/>
</dbReference>
<organism evidence="1 2">
    <name type="scientific">Actinokineospora fastidiosa</name>
    <dbReference type="NCBI Taxonomy" id="1816"/>
    <lineage>
        <taxon>Bacteria</taxon>
        <taxon>Bacillati</taxon>
        <taxon>Actinomycetota</taxon>
        <taxon>Actinomycetes</taxon>
        <taxon>Pseudonocardiales</taxon>
        <taxon>Pseudonocardiaceae</taxon>
        <taxon>Actinokineospora</taxon>
    </lineage>
</organism>
<gene>
    <name evidence="1" type="ORF">GCM10010171_57100</name>
</gene>